<dbReference type="EMBL" id="LXQA011368806">
    <property type="protein sequence ID" value="MCI94873.1"/>
    <property type="molecule type" value="Genomic_DNA"/>
</dbReference>
<reference evidence="1 2" key="1">
    <citation type="journal article" date="2018" name="Front. Plant Sci.">
        <title>Red Clover (Trifolium pratense) and Zigzag Clover (T. medium) - A Picture of Genomic Similarities and Differences.</title>
        <authorList>
            <person name="Dluhosova J."/>
            <person name="Istvanek J."/>
            <person name="Nedelnik J."/>
            <person name="Repkova J."/>
        </authorList>
    </citation>
    <scope>NUCLEOTIDE SEQUENCE [LARGE SCALE GENOMIC DNA]</scope>
    <source>
        <strain evidence="2">cv. 10/8</strain>
        <tissue evidence="1">Leaf</tissue>
    </source>
</reference>
<keyword evidence="2" id="KW-1185">Reference proteome</keyword>
<dbReference type="Proteomes" id="UP000265520">
    <property type="component" value="Unassembled WGS sequence"/>
</dbReference>
<organism evidence="1 2">
    <name type="scientific">Trifolium medium</name>
    <dbReference type="NCBI Taxonomy" id="97028"/>
    <lineage>
        <taxon>Eukaryota</taxon>
        <taxon>Viridiplantae</taxon>
        <taxon>Streptophyta</taxon>
        <taxon>Embryophyta</taxon>
        <taxon>Tracheophyta</taxon>
        <taxon>Spermatophyta</taxon>
        <taxon>Magnoliopsida</taxon>
        <taxon>eudicotyledons</taxon>
        <taxon>Gunneridae</taxon>
        <taxon>Pentapetalae</taxon>
        <taxon>rosids</taxon>
        <taxon>fabids</taxon>
        <taxon>Fabales</taxon>
        <taxon>Fabaceae</taxon>
        <taxon>Papilionoideae</taxon>
        <taxon>50 kb inversion clade</taxon>
        <taxon>NPAAA clade</taxon>
        <taxon>Hologalegina</taxon>
        <taxon>IRL clade</taxon>
        <taxon>Trifolieae</taxon>
        <taxon>Trifolium</taxon>
    </lineage>
</organism>
<evidence type="ECO:0000313" key="2">
    <source>
        <dbReference type="Proteomes" id="UP000265520"/>
    </source>
</evidence>
<comment type="caution">
    <text evidence="1">The sequence shown here is derived from an EMBL/GenBank/DDBJ whole genome shotgun (WGS) entry which is preliminary data.</text>
</comment>
<name>A0A392W549_9FABA</name>
<sequence length="34" mass="3991">MIVRSKRFFRRSDLITLEAEDDEVNLVGLPKNPM</sequence>
<evidence type="ECO:0000313" key="1">
    <source>
        <dbReference type="EMBL" id="MCI94873.1"/>
    </source>
</evidence>
<accession>A0A392W549</accession>
<protein>
    <submittedName>
        <fullName evidence="1">Uncharacterized protein</fullName>
    </submittedName>
</protein>
<proteinExistence type="predicted"/>
<feature type="non-terminal residue" evidence="1">
    <location>
        <position position="34"/>
    </location>
</feature>
<dbReference type="AlphaFoldDB" id="A0A392W549"/>